<evidence type="ECO:0000256" key="4">
    <source>
        <dbReference type="ARBA" id="ARBA00023163"/>
    </source>
</evidence>
<evidence type="ECO:0000313" key="7">
    <source>
        <dbReference type="EMBL" id="XBX81474.1"/>
    </source>
</evidence>
<evidence type="ECO:0000256" key="3">
    <source>
        <dbReference type="ARBA" id="ARBA00023125"/>
    </source>
</evidence>
<evidence type="ECO:0000256" key="1">
    <source>
        <dbReference type="ARBA" id="ARBA00022491"/>
    </source>
</evidence>
<accession>A0AAU7W4U8</accession>
<dbReference type="InterPro" id="IPR036271">
    <property type="entry name" value="Tet_transcr_reg_TetR-rel_C_sf"/>
</dbReference>
<sequence length="197" mass="21457">MARSRDLAGNQARISHAVWSLLAERGPDGLTMRAVAERAQCTTGLLFSTYAGKRDLLAHARRLLHERTRVRMDRLEADAPGADGALREILVHALPLDDERREEARVWLAYAAAALGDDALADLHREYNRAMLTRVRRLVGEARPHASGEAAEATAVALVGLIEGLGALAAVDPERYTPDVQLAALDAALRAELDRLD</sequence>
<evidence type="ECO:0000259" key="6">
    <source>
        <dbReference type="PROSITE" id="PS50977"/>
    </source>
</evidence>
<dbReference type="RefSeq" id="WP_350347496.1">
    <property type="nucleotide sequence ID" value="NZ_CP158374.1"/>
</dbReference>
<dbReference type="Pfam" id="PF13977">
    <property type="entry name" value="TetR_C_6"/>
    <property type="match status" value="1"/>
</dbReference>
<reference evidence="7" key="1">
    <citation type="submission" date="2024-05" db="EMBL/GenBank/DDBJ databases">
        <authorList>
            <person name="Yu L."/>
        </authorList>
    </citation>
    <scope>NUCLEOTIDE SEQUENCE</scope>
    <source>
        <strain evidence="7">G08B096</strain>
    </source>
</reference>
<keyword evidence="4" id="KW-0804">Transcription</keyword>
<name>A0AAU7W4U8_9MICO</name>
<keyword evidence="2" id="KW-0805">Transcription regulation</keyword>
<dbReference type="SUPFAM" id="SSF46689">
    <property type="entry name" value="Homeodomain-like"/>
    <property type="match status" value="1"/>
</dbReference>
<dbReference type="InterPro" id="IPR050109">
    <property type="entry name" value="HTH-type_TetR-like_transc_reg"/>
</dbReference>
<dbReference type="PROSITE" id="PS50977">
    <property type="entry name" value="HTH_TETR_2"/>
    <property type="match status" value="1"/>
</dbReference>
<keyword evidence="1" id="KW-0678">Repressor</keyword>
<gene>
    <name evidence="7" type="ORF">ABIQ69_12755</name>
</gene>
<dbReference type="InterPro" id="IPR009057">
    <property type="entry name" value="Homeodomain-like_sf"/>
</dbReference>
<dbReference type="PANTHER" id="PTHR30055:SF148">
    <property type="entry name" value="TETR-FAMILY TRANSCRIPTIONAL REGULATOR"/>
    <property type="match status" value="1"/>
</dbReference>
<dbReference type="InterPro" id="IPR001647">
    <property type="entry name" value="HTH_TetR"/>
</dbReference>
<evidence type="ECO:0000256" key="5">
    <source>
        <dbReference type="PROSITE-ProRule" id="PRU00335"/>
    </source>
</evidence>
<feature type="DNA-binding region" description="H-T-H motif" evidence="5">
    <location>
        <begin position="31"/>
        <end position="50"/>
    </location>
</feature>
<keyword evidence="3 5" id="KW-0238">DNA-binding</keyword>
<dbReference type="Pfam" id="PF00440">
    <property type="entry name" value="TetR_N"/>
    <property type="match status" value="1"/>
</dbReference>
<protein>
    <submittedName>
        <fullName evidence="7">TetR family transcriptional regulator C-terminal domain-containing protein</fullName>
    </submittedName>
</protein>
<dbReference type="AlphaFoldDB" id="A0AAU7W4U8"/>
<dbReference type="Gene3D" id="1.10.357.10">
    <property type="entry name" value="Tetracycline Repressor, domain 2"/>
    <property type="match status" value="1"/>
</dbReference>
<dbReference type="GO" id="GO:0000976">
    <property type="term" value="F:transcription cis-regulatory region binding"/>
    <property type="evidence" value="ECO:0007669"/>
    <property type="project" value="TreeGrafter"/>
</dbReference>
<dbReference type="SUPFAM" id="SSF48498">
    <property type="entry name" value="Tetracyclin repressor-like, C-terminal domain"/>
    <property type="match status" value="1"/>
</dbReference>
<dbReference type="PANTHER" id="PTHR30055">
    <property type="entry name" value="HTH-TYPE TRANSCRIPTIONAL REGULATOR RUTR"/>
    <property type="match status" value="1"/>
</dbReference>
<proteinExistence type="predicted"/>
<dbReference type="InterPro" id="IPR039538">
    <property type="entry name" value="BetI_C"/>
</dbReference>
<dbReference type="EMBL" id="CP158374">
    <property type="protein sequence ID" value="XBX81474.1"/>
    <property type="molecule type" value="Genomic_DNA"/>
</dbReference>
<organism evidence="7">
    <name type="scientific">Agromyces sp. G08B096</name>
    <dbReference type="NCBI Taxonomy" id="3156399"/>
    <lineage>
        <taxon>Bacteria</taxon>
        <taxon>Bacillati</taxon>
        <taxon>Actinomycetota</taxon>
        <taxon>Actinomycetes</taxon>
        <taxon>Micrococcales</taxon>
        <taxon>Microbacteriaceae</taxon>
        <taxon>Agromyces</taxon>
    </lineage>
</organism>
<feature type="domain" description="HTH tetR-type" evidence="6">
    <location>
        <begin position="8"/>
        <end position="68"/>
    </location>
</feature>
<evidence type="ECO:0000256" key="2">
    <source>
        <dbReference type="ARBA" id="ARBA00023015"/>
    </source>
</evidence>
<dbReference type="GO" id="GO:0003700">
    <property type="term" value="F:DNA-binding transcription factor activity"/>
    <property type="evidence" value="ECO:0007669"/>
    <property type="project" value="TreeGrafter"/>
</dbReference>